<name>A0A1Z4LJT6_9CYAN</name>
<organism evidence="1 2">
    <name type="scientific">Calothrix parasitica NIES-267</name>
    <dbReference type="NCBI Taxonomy" id="1973488"/>
    <lineage>
        <taxon>Bacteria</taxon>
        <taxon>Bacillati</taxon>
        <taxon>Cyanobacteriota</taxon>
        <taxon>Cyanophyceae</taxon>
        <taxon>Nostocales</taxon>
        <taxon>Calotrichaceae</taxon>
        <taxon>Calothrix</taxon>
    </lineage>
</organism>
<evidence type="ECO:0000313" key="1">
    <source>
        <dbReference type="EMBL" id="BAY81492.1"/>
    </source>
</evidence>
<protein>
    <submittedName>
        <fullName evidence="1">Two-component response regulator</fullName>
    </submittedName>
</protein>
<keyword evidence="2" id="KW-1185">Reference proteome</keyword>
<dbReference type="AlphaFoldDB" id="A0A1Z4LJT6"/>
<evidence type="ECO:0000313" key="2">
    <source>
        <dbReference type="Proteomes" id="UP000218418"/>
    </source>
</evidence>
<sequence length="44" mass="5212">MSIAESTVRHYWTRIQDELRVYPDTAKNKRIHTINLAKEKGLID</sequence>
<reference evidence="1 2" key="1">
    <citation type="submission" date="2017-06" db="EMBL/GenBank/DDBJ databases">
        <title>Genome sequencing of cyanobaciteial culture collection at National Institute for Environmental Studies (NIES).</title>
        <authorList>
            <person name="Hirose Y."/>
            <person name="Shimura Y."/>
            <person name="Fujisawa T."/>
            <person name="Nakamura Y."/>
            <person name="Kawachi M."/>
        </authorList>
    </citation>
    <scope>NUCLEOTIDE SEQUENCE [LARGE SCALE GENOMIC DNA]</scope>
    <source>
        <strain evidence="1 2">NIES-267</strain>
    </source>
</reference>
<gene>
    <name evidence="1" type="ORF">NIES267_09690</name>
</gene>
<accession>A0A1Z4LJT6</accession>
<dbReference type="EMBL" id="AP018227">
    <property type="protein sequence ID" value="BAY81492.1"/>
    <property type="molecule type" value="Genomic_DNA"/>
</dbReference>
<proteinExistence type="predicted"/>
<dbReference type="Proteomes" id="UP000218418">
    <property type="component" value="Chromosome"/>
</dbReference>